<dbReference type="EMBL" id="JNFP01000026">
    <property type="protein sequence ID" value="KIA63031.1"/>
    <property type="molecule type" value="Genomic_DNA"/>
</dbReference>
<evidence type="ECO:0000313" key="1">
    <source>
        <dbReference type="EMBL" id="KIA63031.1"/>
    </source>
</evidence>
<dbReference type="Proteomes" id="UP000031364">
    <property type="component" value="Unassembled WGS sequence"/>
</dbReference>
<sequence length="103" mass="11423">MGARLMHGITESAPESEFTRLSVAHHGIAGDVLGELNRAITKFPPMNSMHEGWAILREEVDEMWDDIKADRWAEAMAEAQQVAAMAIRFIADMQALRDAEAGE</sequence>
<evidence type="ECO:0000313" key="2">
    <source>
        <dbReference type="Proteomes" id="UP000031364"/>
    </source>
</evidence>
<keyword evidence="2" id="KW-1185">Reference proteome</keyword>
<proteinExistence type="predicted"/>
<accession>A0ABR4ZCN7</accession>
<name>A0ABR4ZCN7_9NOCA</name>
<comment type="caution">
    <text evidence="1">The sequence shown here is derived from an EMBL/GenBank/DDBJ whole genome shotgun (WGS) entry which is preliminary data.</text>
</comment>
<organism evidence="1 2">
    <name type="scientific">Nocardia vulneris</name>
    <dbReference type="NCBI Taxonomy" id="1141657"/>
    <lineage>
        <taxon>Bacteria</taxon>
        <taxon>Bacillati</taxon>
        <taxon>Actinomycetota</taxon>
        <taxon>Actinomycetes</taxon>
        <taxon>Mycobacteriales</taxon>
        <taxon>Nocardiaceae</taxon>
        <taxon>Nocardia</taxon>
    </lineage>
</organism>
<protein>
    <submittedName>
        <fullName evidence="1">Uncharacterized protein</fullName>
    </submittedName>
</protein>
<reference evidence="1 2" key="1">
    <citation type="journal article" date="2014" name="Int. J. Syst. Evol. Microbiol.">
        <title>Nocardia vulneris sp. nov., isolated from wounds of human patients in North America.</title>
        <authorList>
            <person name="Lasker B.A."/>
            <person name="Bell M."/>
            <person name="Klenk H.P."/>
            <person name="Sproer C."/>
            <person name="Schumann C."/>
            <person name="Schumann P."/>
            <person name="Brown J.M."/>
        </authorList>
    </citation>
    <scope>NUCLEOTIDE SEQUENCE [LARGE SCALE GENOMIC DNA]</scope>
    <source>
        <strain evidence="1 2">W9851</strain>
    </source>
</reference>
<gene>
    <name evidence="1" type="ORF">FG87_21955</name>
</gene>